<sequence length="215" mass="25172">MKYRIVYIDESDAWLNTFYQTFKADFEIIRIKVKEDSTINSIIEEIFKNEPDGVVTDYLLDEEGQVDFNGNQIVDAIRKVKPHFPITMLTSYEPQAINHMEDVHIINGKSDLDGESEEALQILKSKIQHDIESFYRKLSTTQSKIEELVKKKNESELEPQEEENLTKLFILMDELEPEGKEIRANLIKSESITKLNDFVIETKEILEELRKRSKK</sequence>
<proteinExistence type="predicted"/>
<accession>A0AAU7EEJ0</accession>
<evidence type="ECO:0000313" key="1">
    <source>
        <dbReference type="EMBL" id="XBL13862.1"/>
    </source>
</evidence>
<dbReference type="SUPFAM" id="SSF52172">
    <property type="entry name" value="CheY-like"/>
    <property type="match status" value="1"/>
</dbReference>
<dbReference type="Proteomes" id="UP001224325">
    <property type="component" value="Chromosome"/>
</dbReference>
<dbReference type="InterPro" id="IPR011006">
    <property type="entry name" value="CheY-like_superfamily"/>
</dbReference>
<evidence type="ECO:0000313" key="2">
    <source>
        <dbReference type="Proteomes" id="UP001224325"/>
    </source>
</evidence>
<name>A0AAU7EEJ0_9FLAO</name>
<evidence type="ECO:0008006" key="3">
    <source>
        <dbReference type="Google" id="ProtNLM"/>
    </source>
</evidence>
<dbReference type="Gene3D" id="3.40.50.2300">
    <property type="match status" value="1"/>
</dbReference>
<protein>
    <recommendedName>
        <fullName evidence="3">Response regulator receiver domain-containing protein</fullName>
    </recommendedName>
</protein>
<reference evidence="1" key="1">
    <citation type="submission" date="2024-04" db="EMBL/GenBank/DDBJ databases">
        <title>Mariniflexile litorale, isolated from the shallow sediments of the Sea of Japan.</title>
        <authorList>
            <person name="Romanenko L."/>
            <person name="Isaeva M."/>
        </authorList>
    </citation>
    <scope>NUCLEOTIDE SEQUENCE [LARGE SCALE GENOMIC DNA]</scope>
    <source>
        <strain evidence="1">KMM 9835</strain>
    </source>
</reference>
<dbReference type="KEGG" id="mlil:QLS71_016255"/>
<dbReference type="RefSeq" id="WP_308992740.1">
    <property type="nucleotide sequence ID" value="NZ_CP155618.1"/>
</dbReference>
<dbReference type="AlphaFoldDB" id="A0AAU7EEJ0"/>
<gene>
    <name evidence="1" type="ORF">QLS71_016255</name>
</gene>
<dbReference type="EMBL" id="CP155618">
    <property type="protein sequence ID" value="XBL13862.1"/>
    <property type="molecule type" value="Genomic_DNA"/>
</dbReference>
<organism evidence="1 2">
    <name type="scientific">Mariniflexile litorale</name>
    <dbReference type="NCBI Taxonomy" id="3045158"/>
    <lineage>
        <taxon>Bacteria</taxon>
        <taxon>Pseudomonadati</taxon>
        <taxon>Bacteroidota</taxon>
        <taxon>Flavobacteriia</taxon>
        <taxon>Flavobacteriales</taxon>
        <taxon>Flavobacteriaceae</taxon>
        <taxon>Mariniflexile</taxon>
    </lineage>
</organism>
<keyword evidence="2" id="KW-1185">Reference proteome</keyword>